<dbReference type="Pfam" id="PF06276">
    <property type="entry name" value="FhuF"/>
    <property type="match status" value="1"/>
</dbReference>
<reference evidence="5" key="1">
    <citation type="submission" date="2022-10" db="EMBL/GenBank/DDBJ databases">
        <title>Comparative genomic analysis of Cohnella hashimotonis sp. nov., isolated from the International Space Station.</title>
        <authorList>
            <person name="Simpson A."/>
            <person name="Venkateswaran K."/>
        </authorList>
    </citation>
    <scope>NUCLEOTIDE SEQUENCE</scope>
    <source>
        <strain evidence="5">DSM 28161</strain>
    </source>
</reference>
<dbReference type="InterPro" id="IPR037455">
    <property type="entry name" value="LucA/IucC-like"/>
</dbReference>
<dbReference type="RefSeq" id="WP_277531258.1">
    <property type="nucleotide sequence ID" value="NZ_JAPDIA010000003.1"/>
</dbReference>
<protein>
    <submittedName>
        <fullName evidence="5">IucA/IucC family siderophore biosynthesis protein</fullName>
    </submittedName>
</protein>
<dbReference type="Gene3D" id="6.10.250.3370">
    <property type="match status" value="1"/>
</dbReference>
<evidence type="ECO:0000259" key="4">
    <source>
        <dbReference type="Pfam" id="PF06276"/>
    </source>
</evidence>
<comment type="similarity">
    <text evidence="2">Belongs to the IucA/IucC family.</text>
</comment>
<dbReference type="PANTHER" id="PTHR34384">
    <property type="entry name" value="L-2,3-DIAMINOPROPANOATE--CITRATE LIGASE"/>
    <property type="match status" value="1"/>
</dbReference>
<evidence type="ECO:0000313" key="6">
    <source>
        <dbReference type="Proteomes" id="UP001153404"/>
    </source>
</evidence>
<dbReference type="Gene3D" id="1.10.510.40">
    <property type="match status" value="1"/>
</dbReference>
<evidence type="ECO:0000256" key="2">
    <source>
        <dbReference type="ARBA" id="ARBA00007832"/>
    </source>
</evidence>
<dbReference type="Proteomes" id="UP001153404">
    <property type="component" value="Unassembled WGS sequence"/>
</dbReference>
<dbReference type="InterPro" id="IPR007310">
    <property type="entry name" value="Aerobactin_biosyn_IucA/IucC_N"/>
</dbReference>
<name>A0A9X4KSM7_9BACL</name>
<feature type="domain" description="Aerobactin siderophore biosynthesis IucA/IucC-like C-terminal" evidence="4">
    <location>
        <begin position="382"/>
        <end position="551"/>
    </location>
</feature>
<comment type="pathway">
    <text evidence="1">Siderophore biosynthesis.</text>
</comment>
<feature type="domain" description="Aerobactin siderophore biosynthesis IucA/IucC N-terminal" evidence="3">
    <location>
        <begin position="116"/>
        <end position="361"/>
    </location>
</feature>
<gene>
    <name evidence="5" type="ORF">OMP40_10870</name>
</gene>
<accession>A0A9X4KSM7</accession>
<keyword evidence="6" id="KW-1185">Reference proteome</keyword>
<comment type="caution">
    <text evidence="5">The sequence shown here is derived from an EMBL/GenBank/DDBJ whole genome shotgun (WGS) entry which is preliminary data.</text>
</comment>
<dbReference type="Pfam" id="PF04183">
    <property type="entry name" value="IucA_IucC"/>
    <property type="match status" value="1"/>
</dbReference>
<evidence type="ECO:0000313" key="5">
    <source>
        <dbReference type="EMBL" id="MDG0809783.1"/>
    </source>
</evidence>
<dbReference type="EMBL" id="JAPDIA010000003">
    <property type="protein sequence ID" value="MDG0809783.1"/>
    <property type="molecule type" value="Genomic_DNA"/>
</dbReference>
<organism evidence="5 6">
    <name type="scientific">Cohnella rhizosphaerae</name>
    <dbReference type="NCBI Taxonomy" id="1457232"/>
    <lineage>
        <taxon>Bacteria</taxon>
        <taxon>Bacillati</taxon>
        <taxon>Bacillota</taxon>
        <taxon>Bacilli</taxon>
        <taxon>Bacillales</taxon>
        <taxon>Paenibacillaceae</taxon>
        <taxon>Cohnella</taxon>
    </lineage>
</organism>
<sequence>MRQTMEALLFEGIVEAERKEGRWLFAGRTAQGREVGYSCEAAEKRSFGRIKIAPGSIRREGEATPGLHVLLEEVILNREAGEKAASFIAELLETLAKDAQARQSEPEEIPPADRHYEALESHMRDGHRYHPSYKSRLGFSLADNGAYGPEFDRDVPLHWAAVDRRLVDVSCAEGRAPEELAGRHLSERDRSRFERVLRDAGHPDKNYVFVPVHPWQMEHVLPSVFAPQLASKDIVPLGASERPYRAQQSIRTLASRHDASASYIKLALSIVNTSTSRILAQHTTNNAPRISEWLDRIVQGDELLRRERFEILREWLGLSFRYGELPPVQHRLAYGTLGAICRENVSAHLTDREEAWPLNALSLVQRNGRPFIAEAIGRYGVEAWSEALIRVLTVPIVHLLCAHGIALESHAQNIILVLEDGWPTRIIVKDLHDGVRYVEDKLLRPEWAPALAPEPETHRKFNRYSFLRTESVSEVRDYTYDAFFFICMTDLCLALEPFGLSEASFWRRTAEAIESYQQAYPQYRERFELFDLFAADALVEEMTKRRLHGDGALYFRSPPNPLRAARDGLS</sequence>
<dbReference type="PANTHER" id="PTHR34384:SF6">
    <property type="entry name" value="STAPHYLOFERRIN B SYNTHASE"/>
    <property type="match status" value="1"/>
</dbReference>
<evidence type="ECO:0000259" key="3">
    <source>
        <dbReference type="Pfam" id="PF04183"/>
    </source>
</evidence>
<dbReference type="GO" id="GO:0016881">
    <property type="term" value="F:acid-amino acid ligase activity"/>
    <property type="evidence" value="ECO:0007669"/>
    <property type="project" value="UniProtKB-ARBA"/>
</dbReference>
<dbReference type="AlphaFoldDB" id="A0A9X4KSM7"/>
<dbReference type="GO" id="GO:0019290">
    <property type="term" value="P:siderophore biosynthetic process"/>
    <property type="evidence" value="ECO:0007669"/>
    <property type="project" value="InterPro"/>
</dbReference>
<evidence type="ECO:0000256" key="1">
    <source>
        <dbReference type="ARBA" id="ARBA00004924"/>
    </source>
</evidence>
<dbReference type="InterPro" id="IPR022770">
    <property type="entry name" value="IucA/IucC-like_C"/>
</dbReference>
<proteinExistence type="inferred from homology"/>